<dbReference type="SUPFAM" id="SSF47592">
    <property type="entry name" value="SWIB/MDM2 domain"/>
    <property type="match status" value="1"/>
</dbReference>
<feature type="domain" description="DM2" evidence="4">
    <location>
        <begin position="298"/>
        <end position="375"/>
    </location>
</feature>
<comment type="caution">
    <text evidence="5">The sequence shown here is derived from an EMBL/GenBank/DDBJ whole genome shotgun (WGS) entry which is preliminary data.</text>
</comment>
<dbReference type="InterPro" id="IPR003121">
    <property type="entry name" value="SWIB_MDM2_domain"/>
</dbReference>
<sequence>PQRPGMPSGARMPHQGAPMGPPGPPYGGSPAVRPGLPSPVMEASRKRPAPSQQVQQQQQQQQQQAVQNRARNAKRRKMADKILPQRIRELVPESQAYMDLLAFERKLDQTIMRKRVDIQEALKRPMKVATGAAWGPNARPPVFASANSCGFSPPSCQQQKRKLRLYISNTFNPARPDADDSDGSIASWELRVEGKLLDDVSSHGQWKGRHSRGSQGLQSGPDHHFSWTFSPPCGGGGGVVVGREHGGSRTTWKPGKQKKKFSSFFKSLVIELDKDLYGPDNHLVEWHRTPTTQETDGFQPPQFKLDPRLARLLGIHTQTRSCIIQALWQYIKTNKLQDSHDKEYINCDKYFQQIFDCPRLKFSEIPQRLTNLLLPPDPIVINHIISVDPNDHKKTACYDIDVEVEDPLKSQMSSFLLSTANQQEIASLDNKIHETIESINQLKIQRDFMLSFSRDPKGYIQDWLKSQSRDLKLMTDVVGNPEEERRAAFYHEPWSQEAVSRYFYCKVRLPPSAPPSPNRPHPDFIPDSMADPAEEAGAGTGLSRAHHLNHARVCVCLEVEAGAAASSPPPSLPPATLLSVNMSNKTTKLAANTHTHTHAHTHTHTHTYLKDLLHHTELGSE</sequence>
<protein>
    <submittedName>
        <fullName evidence="5">(spotted green pufferfish) hypothetical protein</fullName>
    </submittedName>
</protein>
<dbReference type="InterPro" id="IPR036885">
    <property type="entry name" value="SWIB_MDM2_dom_sf"/>
</dbReference>
<gene>
    <name evidence="5" type="ORF">GSTENG00031821001</name>
</gene>
<dbReference type="Pfam" id="PF02201">
    <property type="entry name" value="SWIB"/>
    <property type="match status" value="1"/>
</dbReference>
<dbReference type="InterPro" id="IPR038043">
    <property type="entry name" value="SMARCD3_SWIB_dom"/>
</dbReference>
<comment type="similarity">
    <text evidence="1">Belongs to the SMARCD family.</text>
</comment>
<dbReference type="GO" id="GO:0005654">
    <property type="term" value="C:nucleoplasm"/>
    <property type="evidence" value="ECO:0007669"/>
    <property type="project" value="UniProtKB-ARBA"/>
</dbReference>
<feature type="non-terminal residue" evidence="5">
    <location>
        <position position="1"/>
    </location>
</feature>
<reference evidence="5" key="2">
    <citation type="submission" date="2004-02" db="EMBL/GenBank/DDBJ databases">
        <authorList>
            <consortium name="Genoscope"/>
            <consortium name="Whitehead Institute Centre for Genome Research"/>
        </authorList>
    </citation>
    <scope>NUCLEOTIDE SEQUENCE</scope>
</reference>
<dbReference type="PROSITE" id="PS51925">
    <property type="entry name" value="SWIB_MDM2"/>
    <property type="match status" value="1"/>
</dbReference>
<dbReference type="InterPro" id="IPR019835">
    <property type="entry name" value="SWIB_domain"/>
</dbReference>
<evidence type="ECO:0000313" key="5">
    <source>
        <dbReference type="EMBL" id="CAG10247.1"/>
    </source>
</evidence>
<organism evidence="5">
    <name type="scientific">Tetraodon nigroviridis</name>
    <name type="common">Spotted green pufferfish</name>
    <name type="synonym">Chelonodon nigroviridis</name>
    <dbReference type="NCBI Taxonomy" id="99883"/>
    <lineage>
        <taxon>Eukaryota</taxon>
        <taxon>Metazoa</taxon>
        <taxon>Chordata</taxon>
        <taxon>Craniata</taxon>
        <taxon>Vertebrata</taxon>
        <taxon>Euteleostomi</taxon>
        <taxon>Actinopterygii</taxon>
        <taxon>Neopterygii</taxon>
        <taxon>Teleostei</taxon>
        <taxon>Neoteleostei</taxon>
        <taxon>Acanthomorphata</taxon>
        <taxon>Eupercaria</taxon>
        <taxon>Tetraodontiformes</taxon>
        <taxon>Tetradontoidea</taxon>
        <taxon>Tetraodontidae</taxon>
        <taxon>Tetraodon</taxon>
    </lineage>
</organism>
<evidence type="ECO:0000259" key="4">
    <source>
        <dbReference type="PROSITE" id="PS51925"/>
    </source>
</evidence>
<accession>Q4RMY5</accession>
<feature type="region of interest" description="Disordered" evidence="3">
    <location>
        <begin position="511"/>
        <end position="539"/>
    </location>
</feature>
<dbReference type="FunFam" id="1.10.245.10:FF:000001">
    <property type="entry name" value="SWI/SNF-related matrix-associated regulator of chromatin subfamily D member 3 isoform 1"/>
    <property type="match status" value="1"/>
</dbReference>
<name>Q4RMY5_TETNG</name>
<dbReference type="PANTHER" id="PTHR13844">
    <property type="entry name" value="SWI/SNF-RELATED MATRIX-ASSOCIATED ACTIN-DEPENDENT REGULATOR OF CHROMATIN SUBFAMILY D"/>
    <property type="match status" value="1"/>
</dbReference>
<feature type="compositionally biased region" description="Low complexity" evidence="3">
    <location>
        <begin position="52"/>
        <end position="70"/>
    </location>
</feature>
<dbReference type="KEGG" id="tng:GSTEN00031821G001"/>
<dbReference type="EMBL" id="CAAE01015017">
    <property type="protein sequence ID" value="CAG10247.1"/>
    <property type="molecule type" value="Genomic_DNA"/>
</dbReference>
<evidence type="ECO:0000256" key="2">
    <source>
        <dbReference type="ARBA" id="ARBA00022553"/>
    </source>
</evidence>
<feature type="region of interest" description="Disordered" evidence="3">
    <location>
        <begin position="1"/>
        <end position="80"/>
    </location>
</feature>
<keyword evidence="2" id="KW-0597">Phosphoprotein</keyword>
<feature type="region of interest" description="Disordered" evidence="3">
    <location>
        <begin position="201"/>
        <end position="228"/>
    </location>
</feature>
<reference evidence="5" key="1">
    <citation type="journal article" date="2004" name="Nature">
        <title>Genome duplication in the teleost fish Tetraodon nigroviridis reveals the early vertebrate proto-karyotype.</title>
        <authorList>
            <person name="Jaillon O."/>
            <person name="Aury J.-M."/>
            <person name="Brunet F."/>
            <person name="Petit J.-L."/>
            <person name="Stange-Thomann N."/>
            <person name="Mauceli E."/>
            <person name="Bouneau L."/>
            <person name="Fischer C."/>
            <person name="Ozouf-Costaz C."/>
            <person name="Bernot A."/>
            <person name="Nicaud S."/>
            <person name="Jaffe D."/>
            <person name="Fisher S."/>
            <person name="Lutfalla G."/>
            <person name="Dossat C."/>
            <person name="Segurens B."/>
            <person name="Dasilva C."/>
            <person name="Salanoubat M."/>
            <person name="Levy M."/>
            <person name="Boudet N."/>
            <person name="Castellano S."/>
            <person name="Anthouard V."/>
            <person name="Jubin C."/>
            <person name="Castelli V."/>
            <person name="Katinka M."/>
            <person name="Vacherie B."/>
            <person name="Biemont C."/>
            <person name="Skalli Z."/>
            <person name="Cattolico L."/>
            <person name="Poulain J."/>
            <person name="De Berardinis V."/>
            <person name="Cruaud C."/>
            <person name="Duprat S."/>
            <person name="Brottier P."/>
            <person name="Coutanceau J.-P."/>
            <person name="Gouzy J."/>
            <person name="Parra G."/>
            <person name="Lardier G."/>
            <person name="Chapple C."/>
            <person name="McKernan K.J."/>
            <person name="McEwan P."/>
            <person name="Bosak S."/>
            <person name="Kellis M."/>
            <person name="Volff J.-N."/>
            <person name="Guigo R."/>
            <person name="Zody M.C."/>
            <person name="Mesirov J."/>
            <person name="Lindblad-Toh K."/>
            <person name="Birren B."/>
            <person name="Nusbaum C."/>
            <person name="Kahn D."/>
            <person name="Robinson-Rechavi M."/>
            <person name="Laudet V."/>
            <person name="Schachter V."/>
            <person name="Quetier F."/>
            <person name="Saurin W."/>
            <person name="Scarpelli C."/>
            <person name="Wincker P."/>
            <person name="Lander E.S."/>
            <person name="Weissenbach J."/>
            <person name="Roest Crollius H."/>
        </authorList>
    </citation>
    <scope>NUCLEOTIDE SEQUENCE [LARGE SCALE GENOMIC DNA]</scope>
</reference>
<dbReference type="OrthoDB" id="10263741at2759"/>
<dbReference type="SMART" id="SM00151">
    <property type="entry name" value="SWIB"/>
    <property type="match status" value="1"/>
</dbReference>
<evidence type="ECO:0000256" key="3">
    <source>
        <dbReference type="SAM" id="MobiDB-lite"/>
    </source>
</evidence>
<evidence type="ECO:0000256" key="1">
    <source>
        <dbReference type="ARBA" id="ARBA00010619"/>
    </source>
</evidence>
<dbReference type="Gene3D" id="1.10.245.10">
    <property type="entry name" value="SWIB/MDM2 domain"/>
    <property type="match status" value="1"/>
</dbReference>
<proteinExistence type="inferred from homology"/>
<dbReference type="AlphaFoldDB" id="Q4RMY5"/>
<dbReference type="CDD" id="cd17676">
    <property type="entry name" value="SWIB_BAF60C"/>
    <property type="match status" value="1"/>
</dbReference>